<evidence type="ECO:0000256" key="1">
    <source>
        <dbReference type="ARBA" id="ARBA00022801"/>
    </source>
</evidence>
<feature type="domain" description="Serine hydrolase" evidence="3">
    <location>
        <begin position="2"/>
        <end position="205"/>
    </location>
</feature>
<dbReference type="SUPFAM" id="SSF53474">
    <property type="entry name" value="alpha/beta-Hydrolases"/>
    <property type="match status" value="1"/>
</dbReference>
<dbReference type="Pfam" id="PF03959">
    <property type="entry name" value="FSH1"/>
    <property type="match status" value="1"/>
</dbReference>
<dbReference type="InterPro" id="IPR050593">
    <property type="entry name" value="LovG"/>
</dbReference>
<feature type="non-terminal residue" evidence="4">
    <location>
        <position position="1"/>
    </location>
</feature>
<gene>
    <name evidence="4" type="ORF">K402DRAFT_303207</name>
</gene>
<dbReference type="InterPro" id="IPR005645">
    <property type="entry name" value="FSH-like_dom"/>
</dbReference>
<dbReference type="Proteomes" id="UP000800041">
    <property type="component" value="Unassembled WGS sequence"/>
</dbReference>
<dbReference type="PANTHER" id="PTHR48070">
    <property type="entry name" value="ESTERASE OVCA2"/>
    <property type="match status" value="1"/>
</dbReference>
<evidence type="ECO:0000313" key="5">
    <source>
        <dbReference type="Proteomes" id="UP000800041"/>
    </source>
</evidence>
<dbReference type="GO" id="GO:0016787">
    <property type="term" value="F:hydrolase activity"/>
    <property type="evidence" value="ECO:0007669"/>
    <property type="project" value="UniProtKB-KW"/>
</dbReference>
<dbReference type="OrthoDB" id="414698at2759"/>
<dbReference type="Gene3D" id="3.40.50.1820">
    <property type="entry name" value="alpha/beta hydrolase"/>
    <property type="match status" value="1"/>
</dbReference>
<feature type="region of interest" description="Disordered" evidence="2">
    <location>
        <begin position="156"/>
        <end position="177"/>
    </location>
</feature>
<dbReference type="InterPro" id="IPR029058">
    <property type="entry name" value="AB_hydrolase_fold"/>
</dbReference>
<accession>A0A6G1GQJ6</accession>
<evidence type="ECO:0000256" key="2">
    <source>
        <dbReference type="SAM" id="MobiDB-lite"/>
    </source>
</evidence>
<feature type="compositionally biased region" description="Polar residues" evidence="2">
    <location>
        <begin position="164"/>
        <end position="173"/>
    </location>
</feature>
<reference evidence="4" key="1">
    <citation type="journal article" date="2020" name="Stud. Mycol.">
        <title>101 Dothideomycetes genomes: a test case for predicting lifestyles and emergence of pathogens.</title>
        <authorList>
            <person name="Haridas S."/>
            <person name="Albert R."/>
            <person name="Binder M."/>
            <person name="Bloem J."/>
            <person name="Labutti K."/>
            <person name="Salamov A."/>
            <person name="Andreopoulos B."/>
            <person name="Baker S."/>
            <person name="Barry K."/>
            <person name="Bills G."/>
            <person name="Bluhm B."/>
            <person name="Cannon C."/>
            <person name="Castanera R."/>
            <person name="Culley D."/>
            <person name="Daum C."/>
            <person name="Ezra D."/>
            <person name="Gonzalez J."/>
            <person name="Henrissat B."/>
            <person name="Kuo A."/>
            <person name="Liang C."/>
            <person name="Lipzen A."/>
            <person name="Lutzoni F."/>
            <person name="Magnuson J."/>
            <person name="Mondo S."/>
            <person name="Nolan M."/>
            <person name="Ohm R."/>
            <person name="Pangilinan J."/>
            <person name="Park H.-J."/>
            <person name="Ramirez L."/>
            <person name="Alfaro M."/>
            <person name="Sun H."/>
            <person name="Tritt A."/>
            <person name="Yoshinaga Y."/>
            <person name="Zwiers L.-H."/>
            <person name="Turgeon B."/>
            <person name="Goodwin S."/>
            <person name="Spatafora J."/>
            <person name="Crous P."/>
            <person name="Grigoriev I."/>
        </authorList>
    </citation>
    <scope>NUCLEOTIDE SEQUENCE</scope>
    <source>
        <strain evidence="4">CBS 113979</strain>
    </source>
</reference>
<dbReference type="PANTHER" id="PTHR48070:SF1">
    <property type="entry name" value="SERINE HYDROLASE FSH DOMAIN-CONTAINING PROTEIN"/>
    <property type="match status" value="1"/>
</dbReference>
<dbReference type="GO" id="GO:0044550">
    <property type="term" value="P:secondary metabolite biosynthetic process"/>
    <property type="evidence" value="ECO:0007669"/>
    <property type="project" value="TreeGrafter"/>
</dbReference>
<dbReference type="GO" id="GO:0005634">
    <property type="term" value="C:nucleus"/>
    <property type="evidence" value="ECO:0007669"/>
    <property type="project" value="TreeGrafter"/>
</dbReference>
<evidence type="ECO:0000259" key="3">
    <source>
        <dbReference type="Pfam" id="PF03959"/>
    </source>
</evidence>
<organism evidence="4 5">
    <name type="scientific">Aulographum hederae CBS 113979</name>
    <dbReference type="NCBI Taxonomy" id="1176131"/>
    <lineage>
        <taxon>Eukaryota</taxon>
        <taxon>Fungi</taxon>
        <taxon>Dikarya</taxon>
        <taxon>Ascomycota</taxon>
        <taxon>Pezizomycotina</taxon>
        <taxon>Dothideomycetes</taxon>
        <taxon>Pleosporomycetidae</taxon>
        <taxon>Aulographales</taxon>
        <taxon>Aulographaceae</taxon>
    </lineage>
</organism>
<protein>
    <recommendedName>
        <fullName evidence="3">Serine hydrolase domain-containing protein</fullName>
    </recommendedName>
</protein>
<keyword evidence="1" id="KW-0378">Hydrolase</keyword>
<proteinExistence type="predicted"/>
<keyword evidence="5" id="KW-1185">Reference proteome</keyword>
<sequence length="245" mass="27338">PRIACFHGGGSNAQIYQWQCARLADLLKDLFDFVYLDAPFTCGPGPGVLPTFADCTPFRSWFNYTGTDRQLITGSGWDDTDTSGVDRVADILYEEGKDDDAPEWIGVLAFSQGTRIAGGLLLDQQMRAAAGKPARTHFKFGVLCMGSFAPLLSETTTSEDHPNFTATSPSSSTTKEHYKRHPITIPTLHLHGLRDDQLNNGRVQKKTYYEEGKARGVEINYHHAMPWFQWDLEVLAEAVRDLHVE</sequence>
<dbReference type="EMBL" id="ML977178">
    <property type="protein sequence ID" value="KAF1983008.1"/>
    <property type="molecule type" value="Genomic_DNA"/>
</dbReference>
<dbReference type="AlphaFoldDB" id="A0A6G1GQJ6"/>
<name>A0A6G1GQJ6_9PEZI</name>
<dbReference type="GO" id="GO:0005737">
    <property type="term" value="C:cytoplasm"/>
    <property type="evidence" value="ECO:0007669"/>
    <property type="project" value="TreeGrafter"/>
</dbReference>
<feature type="non-terminal residue" evidence="4">
    <location>
        <position position="245"/>
    </location>
</feature>
<evidence type="ECO:0000313" key="4">
    <source>
        <dbReference type="EMBL" id="KAF1983008.1"/>
    </source>
</evidence>